<dbReference type="Gene3D" id="2.60.40.10">
    <property type="entry name" value="Immunoglobulins"/>
    <property type="match status" value="1"/>
</dbReference>
<gene>
    <name evidence="1" type="ORF">FEF09_25215</name>
</gene>
<organism evidence="1 2">
    <name type="scientific">Chitinophaga pinensis</name>
    <dbReference type="NCBI Taxonomy" id="79329"/>
    <lineage>
        <taxon>Bacteria</taxon>
        <taxon>Pseudomonadati</taxon>
        <taxon>Bacteroidota</taxon>
        <taxon>Chitinophagia</taxon>
        <taxon>Chitinophagales</taxon>
        <taxon>Chitinophagaceae</taxon>
        <taxon>Chitinophaga</taxon>
    </lineage>
</organism>
<dbReference type="EMBL" id="VOHS01000043">
    <property type="protein sequence ID" value="TWV95097.1"/>
    <property type="molecule type" value="Genomic_DNA"/>
</dbReference>
<dbReference type="Proteomes" id="UP000318815">
    <property type="component" value="Unassembled WGS sequence"/>
</dbReference>
<name>A0A5C6LN04_9BACT</name>
<dbReference type="InterPro" id="IPR013783">
    <property type="entry name" value="Ig-like_fold"/>
</dbReference>
<accession>A0A5C6LN04</accession>
<keyword evidence="2" id="KW-1185">Reference proteome</keyword>
<evidence type="ECO:0000313" key="2">
    <source>
        <dbReference type="Proteomes" id="UP000318815"/>
    </source>
</evidence>
<proteinExistence type="predicted"/>
<sequence length="61" mass="6545">MGLRTSTLETSLAKLSVSMELDNHSVQAQEGVISGTIQPGNIRFTKNVKIAAGQQNRFLSA</sequence>
<dbReference type="AlphaFoldDB" id="A0A5C6LN04"/>
<comment type="caution">
    <text evidence="1">The sequence shown here is derived from an EMBL/GenBank/DDBJ whole genome shotgun (WGS) entry which is preliminary data.</text>
</comment>
<reference evidence="1 2" key="1">
    <citation type="submission" date="2019-08" db="EMBL/GenBank/DDBJ databases">
        <title>Whole genome sequencing of chitin degrading bacteria Chitinophaga pinensis YS16.</title>
        <authorList>
            <person name="Singh R.P."/>
            <person name="Manchanda G."/>
            <person name="Maurya I.K."/>
            <person name="Joshi N.K."/>
            <person name="Srivastava A.K."/>
        </authorList>
    </citation>
    <scope>NUCLEOTIDE SEQUENCE [LARGE SCALE GENOMIC DNA]</scope>
    <source>
        <strain evidence="1 2">YS-16</strain>
    </source>
</reference>
<protein>
    <submittedName>
        <fullName evidence="1">Uncharacterized protein</fullName>
    </submittedName>
</protein>
<evidence type="ECO:0000313" key="1">
    <source>
        <dbReference type="EMBL" id="TWV95097.1"/>
    </source>
</evidence>
<dbReference type="RefSeq" id="WP_186774517.1">
    <property type="nucleotide sequence ID" value="NZ_VOHS01000043.1"/>
</dbReference>